<dbReference type="InterPro" id="IPR050791">
    <property type="entry name" value="Aldo-Keto_reductase"/>
</dbReference>
<reference evidence="3 4" key="1">
    <citation type="submission" date="2017-01" db="EMBL/GenBank/DDBJ databases">
        <title>A new Hymenobacter.</title>
        <authorList>
            <person name="Liang Y."/>
            <person name="Feng F."/>
        </authorList>
    </citation>
    <scope>NUCLEOTIDE SEQUENCE [LARGE SCALE GENOMIC DNA]</scope>
    <source>
        <strain evidence="3">MIMBbqt21</strain>
    </source>
</reference>
<dbReference type="GO" id="GO:0016491">
    <property type="term" value="F:oxidoreductase activity"/>
    <property type="evidence" value="ECO:0007669"/>
    <property type="project" value="UniProtKB-KW"/>
</dbReference>
<dbReference type="PANTHER" id="PTHR43625">
    <property type="entry name" value="AFLATOXIN B1 ALDEHYDE REDUCTASE"/>
    <property type="match status" value="1"/>
</dbReference>
<evidence type="ECO:0000256" key="1">
    <source>
        <dbReference type="ARBA" id="ARBA00023002"/>
    </source>
</evidence>
<dbReference type="PROSITE" id="PS51257">
    <property type="entry name" value="PROKAR_LIPOPROTEIN"/>
    <property type="match status" value="1"/>
</dbReference>
<dbReference type="Gene3D" id="3.20.20.100">
    <property type="entry name" value="NADP-dependent oxidoreductase domain"/>
    <property type="match status" value="1"/>
</dbReference>
<dbReference type="RefSeq" id="WP_086596479.1">
    <property type="nucleotide sequence ID" value="NZ_MTSE01000019.1"/>
</dbReference>
<keyword evidence="4" id="KW-1185">Reference proteome</keyword>
<dbReference type="InterPro" id="IPR036812">
    <property type="entry name" value="NAD(P)_OxRdtase_dom_sf"/>
</dbReference>
<dbReference type="AlphaFoldDB" id="A0A243W976"/>
<dbReference type="GO" id="GO:0005737">
    <property type="term" value="C:cytoplasm"/>
    <property type="evidence" value="ECO:0007669"/>
    <property type="project" value="TreeGrafter"/>
</dbReference>
<accession>A0A243W976</accession>
<protein>
    <recommendedName>
        <fullName evidence="2">NADP-dependent oxidoreductase domain-containing protein</fullName>
    </recommendedName>
</protein>
<gene>
    <name evidence="3" type="ORF">BXP70_23075</name>
</gene>
<dbReference type="OrthoDB" id="9773828at2"/>
<dbReference type="PANTHER" id="PTHR43625:SF40">
    <property type="entry name" value="ALDO-KETO REDUCTASE YAKC [NADP(+)]"/>
    <property type="match status" value="1"/>
</dbReference>
<proteinExistence type="predicted"/>
<name>A0A243W976_9BACT</name>
<sequence length="213" mass="22678">MKTHRLGTEGPLVSAIGLGCMQMSGAVGPHPGPDRDQDGIATIRAALDAGINLLNTGDFYGMGHNEMLVGRALKGRREQAIISVKFGAQKSPSGAFLGFDSCSASIKNFAAYSLQRLGVDVIDIYQPARIAADVPIEETVGAIADLIQEGKVRFLGLSEANAAQLQRAHAVHPVTALELPLRAEDLMLLEETFADGAIRGDRQPPQFKHLVPN</sequence>
<dbReference type="InterPro" id="IPR023210">
    <property type="entry name" value="NADP_OxRdtase_dom"/>
</dbReference>
<feature type="domain" description="NADP-dependent oxidoreductase" evidence="2">
    <location>
        <begin position="16"/>
        <end position="178"/>
    </location>
</feature>
<dbReference type="Pfam" id="PF00248">
    <property type="entry name" value="Aldo_ket_red"/>
    <property type="match status" value="1"/>
</dbReference>
<keyword evidence="1" id="KW-0560">Oxidoreductase</keyword>
<evidence type="ECO:0000313" key="3">
    <source>
        <dbReference type="EMBL" id="OUJ71047.1"/>
    </source>
</evidence>
<dbReference type="EMBL" id="MTSE01000019">
    <property type="protein sequence ID" value="OUJ71047.1"/>
    <property type="molecule type" value="Genomic_DNA"/>
</dbReference>
<dbReference type="Proteomes" id="UP000194873">
    <property type="component" value="Unassembled WGS sequence"/>
</dbReference>
<organism evidence="3 4">
    <name type="scientific">Hymenobacter crusticola</name>
    <dbReference type="NCBI Taxonomy" id="1770526"/>
    <lineage>
        <taxon>Bacteria</taxon>
        <taxon>Pseudomonadati</taxon>
        <taxon>Bacteroidota</taxon>
        <taxon>Cytophagia</taxon>
        <taxon>Cytophagales</taxon>
        <taxon>Hymenobacteraceae</taxon>
        <taxon>Hymenobacter</taxon>
    </lineage>
</organism>
<comment type="caution">
    <text evidence="3">The sequence shown here is derived from an EMBL/GenBank/DDBJ whole genome shotgun (WGS) entry which is preliminary data.</text>
</comment>
<evidence type="ECO:0000313" key="4">
    <source>
        <dbReference type="Proteomes" id="UP000194873"/>
    </source>
</evidence>
<evidence type="ECO:0000259" key="2">
    <source>
        <dbReference type="Pfam" id="PF00248"/>
    </source>
</evidence>
<dbReference type="SUPFAM" id="SSF51430">
    <property type="entry name" value="NAD(P)-linked oxidoreductase"/>
    <property type="match status" value="1"/>
</dbReference>